<dbReference type="EMBL" id="JABFDN010000029">
    <property type="protein sequence ID" value="NPU69976.1"/>
    <property type="molecule type" value="Genomic_DNA"/>
</dbReference>
<accession>A0ABX2CP57</accession>
<comment type="caution">
    <text evidence="1">The sequence shown here is derived from an EMBL/GenBank/DDBJ whole genome shotgun (WGS) entry which is preliminary data.</text>
</comment>
<protein>
    <submittedName>
        <fullName evidence="1">Uncharacterized protein</fullName>
    </submittedName>
</protein>
<dbReference type="RefSeq" id="WP_172115507.1">
    <property type="nucleotide sequence ID" value="NZ_JABFDN010000029.1"/>
</dbReference>
<organism evidence="1 2">
    <name type="scientific">Bradyrhizobium aeschynomenes</name>
    <dbReference type="NCBI Taxonomy" id="2734909"/>
    <lineage>
        <taxon>Bacteria</taxon>
        <taxon>Pseudomonadati</taxon>
        <taxon>Pseudomonadota</taxon>
        <taxon>Alphaproteobacteria</taxon>
        <taxon>Hyphomicrobiales</taxon>
        <taxon>Nitrobacteraceae</taxon>
        <taxon>Bradyrhizobium</taxon>
    </lineage>
</organism>
<evidence type="ECO:0000313" key="1">
    <source>
        <dbReference type="EMBL" id="NPU69976.1"/>
    </source>
</evidence>
<name>A0ABX2CP57_9BRAD</name>
<keyword evidence="2" id="KW-1185">Reference proteome</keyword>
<proteinExistence type="predicted"/>
<sequence length="64" mass="6605">MTDSAATPELPLGAAAAADGGRATPSSPAAVRDVIAFHARPARPCRIRLAGELLVLPPLPHWPE</sequence>
<gene>
    <name evidence="1" type="ORF">HL667_33645</name>
</gene>
<reference evidence="1" key="1">
    <citation type="submission" date="2020-05" db="EMBL/GenBank/DDBJ databases">
        <title>Nod-independent and nitrogen-fixing Bradyrhizobium aeschynomene sp. nov. isolated from nodules of Aeschynomene indica.</title>
        <authorList>
            <person name="Zhang Z."/>
        </authorList>
    </citation>
    <scope>NUCLEOTIDE SEQUENCE</scope>
    <source>
        <strain evidence="1">83012</strain>
    </source>
</reference>
<evidence type="ECO:0000313" key="2">
    <source>
        <dbReference type="Proteomes" id="UP000886476"/>
    </source>
</evidence>
<dbReference type="Proteomes" id="UP000886476">
    <property type="component" value="Unassembled WGS sequence"/>
</dbReference>